<keyword evidence="1" id="KW-0863">Zinc-finger</keyword>
<gene>
    <name evidence="3" type="ORF">BIW11_03575</name>
</gene>
<dbReference type="Pfam" id="PF00098">
    <property type="entry name" value="zf-CCHC"/>
    <property type="match status" value="1"/>
</dbReference>
<keyword evidence="4" id="KW-1185">Reference proteome</keyword>
<dbReference type="PROSITE" id="PS50158">
    <property type="entry name" value="ZF_CCHC"/>
    <property type="match status" value="1"/>
</dbReference>
<dbReference type="InParanoid" id="A0A1V9XIW0"/>
<dbReference type="Proteomes" id="UP000192247">
    <property type="component" value="Unassembled WGS sequence"/>
</dbReference>
<reference evidence="3 4" key="1">
    <citation type="journal article" date="2017" name="Gigascience">
        <title>Draft genome of the honey bee ectoparasitic mite, Tropilaelaps mercedesae, is shaped by the parasitic life history.</title>
        <authorList>
            <person name="Dong X."/>
            <person name="Armstrong S.D."/>
            <person name="Xia D."/>
            <person name="Makepeace B.L."/>
            <person name="Darby A.C."/>
            <person name="Kadowaki T."/>
        </authorList>
    </citation>
    <scope>NUCLEOTIDE SEQUENCE [LARGE SCALE GENOMIC DNA]</scope>
    <source>
        <strain evidence="3">Wuxi-XJTLU</strain>
    </source>
</reference>
<dbReference type="AlphaFoldDB" id="A0A1V9XIW0"/>
<dbReference type="SUPFAM" id="SSF57756">
    <property type="entry name" value="Retrovirus zinc finger-like domains"/>
    <property type="match status" value="1"/>
</dbReference>
<sequence length="68" mass="7341">MAIMGVFEDYLSLCRWQIDWGDGAVASAVEENGTFYTDYDDSADGPTCHACGVVGHFSRECPSKSALS</sequence>
<protein>
    <recommendedName>
        <fullName evidence="2">CCHC-type domain-containing protein</fullName>
    </recommendedName>
</protein>
<evidence type="ECO:0000259" key="2">
    <source>
        <dbReference type="PROSITE" id="PS50158"/>
    </source>
</evidence>
<dbReference type="GO" id="GO:0008270">
    <property type="term" value="F:zinc ion binding"/>
    <property type="evidence" value="ECO:0007669"/>
    <property type="project" value="UniProtKB-KW"/>
</dbReference>
<dbReference type="GO" id="GO:0003676">
    <property type="term" value="F:nucleic acid binding"/>
    <property type="evidence" value="ECO:0007669"/>
    <property type="project" value="InterPro"/>
</dbReference>
<dbReference type="EMBL" id="MNPL01009878">
    <property type="protein sequence ID" value="OQR73475.1"/>
    <property type="molecule type" value="Genomic_DNA"/>
</dbReference>
<proteinExistence type="predicted"/>
<name>A0A1V9XIW0_9ACAR</name>
<dbReference type="Gene3D" id="4.10.60.10">
    <property type="entry name" value="Zinc finger, CCHC-type"/>
    <property type="match status" value="1"/>
</dbReference>
<dbReference type="SMART" id="SM00343">
    <property type="entry name" value="ZnF_C2HC"/>
    <property type="match status" value="1"/>
</dbReference>
<keyword evidence="1" id="KW-0862">Zinc</keyword>
<dbReference type="InterPro" id="IPR001878">
    <property type="entry name" value="Znf_CCHC"/>
</dbReference>
<dbReference type="InterPro" id="IPR036875">
    <property type="entry name" value="Znf_CCHC_sf"/>
</dbReference>
<evidence type="ECO:0000313" key="3">
    <source>
        <dbReference type="EMBL" id="OQR73475.1"/>
    </source>
</evidence>
<dbReference type="OrthoDB" id="425619at2759"/>
<feature type="domain" description="CCHC-type" evidence="2">
    <location>
        <begin position="48"/>
        <end position="63"/>
    </location>
</feature>
<evidence type="ECO:0000256" key="1">
    <source>
        <dbReference type="PROSITE-ProRule" id="PRU00047"/>
    </source>
</evidence>
<keyword evidence="1" id="KW-0479">Metal-binding</keyword>
<organism evidence="3 4">
    <name type="scientific">Tropilaelaps mercedesae</name>
    <dbReference type="NCBI Taxonomy" id="418985"/>
    <lineage>
        <taxon>Eukaryota</taxon>
        <taxon>Metazoa</taxon>
        <taxon>Ecdysozoa</taxon>
        <taxon>Arthropoda</taxon>
        <taxon>Chelicerata</taxon>
        <taxon>Arachnida</taxon>
        <taxon>Acari</taxon>
        <taxon>Parasitiformes</taxon>
        <taxon>Mesostigmata</taxon>
        <taxon>Gamasina</taxon>
        <taxon>Dermanyssoidea</taxon>
        <taxon>Laelapidae</taxon>
        <taxon>Tropilaelaps</taxon>
    </lineage>
</organism>
<evidence type="ECO:0000313" key="4">
    <source>
        <dbReference type="Proteomes" id="UP000192247"/>
    </source>
</evidence>
<comment type="caution">
    <text evidence="3">The sequence shown here is derived from an EMBL/GenBank/DDBJ whole genome shotgun (WGS) entry which is preliminary data.</text>
</comment>
<accession>A0A1V9XIW0</accession>